<sequence length="460" mass="51746">MLFCRLLGNLHPQFSAGPPSLPLGAHTCIVAIDAIKVIDTPIAMLSPGLWTCRWLTSLRQRYACSRAVPSRAASTDNNGNLQTRAESAFYKGQKPPPTVLSRATQEYAANERSFRRTAFGDWSPSARTMHEGIVSGRLSAASHLESSIASNTVSIETVRVCLDAEMTRILKYSRNARHALFQRQKTQFARTILLYLWSHPKLWMPLLIGDNEARVQLCYFAVAEKAEHFLEDWLVVHVPEELTAWASEHCSWGTSTPEVAWRNRLLRAITAAHLMHDVSYSADSAIRCYLRLDSVVKQAKRRFYQEPEKPCPAVVRTSMMSALSNLRSELVTGKYQRTDPELWDLVVRRTREFATLHAAETIATQFSLSALSLHHPTKPKVTDTLAFLERYFLEASDSVAKENRKLVPATDEVLRLFLTEASTMARKDGQEQRAACIEALITKLLPPDTGRARLRGTTPQ</sequence>
<organism evidence="1 2">
    <name type="scientific">Cercospora zeae-maydis SCOH1-5</name>
    <dbReference type="NCBI Taxonomy" id="717836"/>
    <lineage>
        <taxon>Eukaryota</taxon>
        <taxon>Fungi</taxon>
        <taxon>Dikarya</taxon>
        <taxon>Ascomycota</taxon>
        <taxon>Pezizomycotina</taxon>
        <taxon>Dothideomycetes</taxon>
        <taxon>Dothideomycetidae</taxon>
        <taxon>Mycosphaerellales</taxon>
        <taxon>Mycosphaerellaceae</taxon>
        <taxon>Cercospora</taxon>
    </lineage>
</organism>
<accession>A0A6A6F183</accession>
<protein>
    <submittedName>
        <fullName evidence="1">Uncharacterized protein</fullName>
    </submittedName>
</protein>
<gene>
    <name evidence="1" type="ORF">CERZMDRAFT_119188</name>
</gene>
<name>A0A6A6F183_9PEZI</name>
<evidence type="ECO:0000313" key="2">
    <source>
        <dbReference type="Proteomes" id="UP000799539"/>
    </source>
</evidence>
<proteinExistence type="predicted"/>
<keyword evidence="2" id="KW-1185">Reference proteome</keyword>
<dbReference type="OrthoDB" id="10473997at2759"/>
<dbReference type="EMBL" id="ML992709">
    <property type="protein sequence ID" value="KAF2206939.1"/>
    <property type="molecule type" value="Genomic_DNA"/>
</dbReference>
<evidence type="ECO:0000313" key="1">
    <source>
        <dbReference type="EMBL" id="KAF2206939.1"/>
    </source>
</evidence>
<dbReference type="Proteomes" id="UP000799539">
    <property type="component" value="Unassembled WGS sequence"/>
</dbReference>
<reference evidence="1" key="1">
    <citation type="journal article" date="2020" name="Stud. Mycol.">
        <title>101 Dothideomycetes genomes: a test case for predicting lifestyles and emergence of pathogens.</title>
        <authorList>
            <person name="Haridas S."/>
            <person name="Albert R."/>
            <person name="Binder M."/>
            <person name="Bloem J."/>
            <person name="Labutti K."/>
            <person name="Salamov A."/>
            <person name="Andreopoulos B."/>
            <person name="Baker S."/>
            <person name="Barry K."/>
            <person name="Bills G."/>
            <person name="Bluhm B."/>
            <person name="Cannon C."/>
            <person name="Castanera R."/>
            <person name="Culley D."/>
            <person name="Daum C."/>
            <person name="Ezra D."/>
            <person name="Gonzalez J."/>
            <person name="Henrissat B."/>
            <person name="Kuo A."/>
            <person name="Liang C."/>
            <person name="Lipzen A."/>
            <person name="Lutzoni F."/>
            <person name="Magnuson J."/>
            <person name="Mondo S."/>
            <person name="Nolan M."/>
            <person name="Ohm R."/>
            <person name="Pangilinan J."/>
            <person name="Park H.-J."/>
            <person name="Ramirez L."/>
            <person name="Alfaro M."/>
            <person name="Sun H."/>
            <person name="Tritt A."/>
            <person name="Yoshinaga Y."/>
            <person name="Zwiers L.-H."/>
            <person name="Turgeon B."/>
            <person name="Goodwin S."/>
            <person name="Spatafora J."/>
            <person name="Crous P."/>
            <person name="Grigoriev I."/>
        </authorList>
    </citation>
    <scope>NUCLEOTIDE SEQUENCE</scope>
    <source>
        <strain evidence="1">SCOH1-5</strain>
    </source>
</reference>
<dbReference type="AlphaFoldDB" id="A0A6A6F183"/>